<dbReference type="PANTHER" id="PTHR37463:SF1">
    <property type="entry name" value="DUF2256 DOMAIN-CONTAINING PROTEIN"/>
    <property type="match status" value="1"/>
</dbReference>
<accession>A0A2Z3S0C3</accession>
<evidence type="ECO:0000313" key="1">
    <source>
        <dbReference type="EMBL" id="AWR22261.1"/>
    </source>
</evidence>
<gene>
    <name evidence="1" type="ORF">AURMO_01678</name>
</gene>
<dbReference type="PANTHER" id="PTHR37463">
    <property type="entry name" value="GSL3115 PROTEIN"/>
    <property type="match status" value="1"/>
</dbReference>
<dbReference type="InterPro" id="IPR017136">
    <property type="entry name" value="UCP037205"/>
</dbReference>
<dbReference type="PIRSF" id="PIRSF037205">
    <property type="entry name" value="UCP037205"/>
    <property type="match status" value="1"/>
</dbReference>
<organism evidence="1 2">
    <name type="scientific">Aurantimicrobium photophilum</name>
    <dbReference type="NCBI Taxonomy" id="1987356"/>
    <lineage>
        <taxon>Bacteria</taxon>
        <taxon>Bacillati</taxon>
        <taxon>Actinomycetota</taxon>
        <taxon>Actinomycetes</taxon>
        <taxon>Micrococcales</taxon>
        <taxon>Microbacteriaceae</taxon>
        <taxon>Aurantimicrobium</taxon>
    </lineage>
</organism>
<sequence length="45" mass="5459">MPRVAQTKNGFPPKICERCGLPFEWRKKWERDWENVKYCSQKCKG</sequence>
<protein>
    <recommendedName>
        <fullName evidence="3">DUF2256 domain-containing protein</fullName>
    </recommendedName>
</protein>
<dbReference type="Proteomes" id="UP000246894">
    <property type="component" value="Chromosome"/>
</dbReference>
<evidence type="ECO:0008006" key="3">
    <source>
        <dbReference type="Google" id="ProtNLM"/>
    </source>
</evidence>
<dbReference type="Pfam" id="PF10013">
    <property type="entry name" value="DUF2256"/>
    <property type="match status" value="1"/>
</dbReference>
<dbReference type="AlphaFoldDB" id="A0A2Z3S0C3"/>
<dbReference type="RefSeq" id="WP_110234708.1">
    <property type="nucleotide sequence ID" value="NZ_CP023994.1"/>
</dbReference>
<evidence type="ECO:0000313" key="2">
    <source>
        <dbReference type="Proteomes" id="UP000246894"/>
    </source>
</evidence>
<proteinExistence type="predicted"/>
<dbReference type="EMBL" id="CP023994">
    <property type="protein sequence ID" value="AWR22261.1"/>
    <property type="molecule type" value="Genomic_DNA"/>
</dbReference>
<name>A0A2Z3S0C3_9MICO</name>
<reference evidence="1 2" key="1">
    <citation type="submission" date="2017-10" db="EMBL/GenBank/DDBJ databases">
        <title>Genome of an Actinobacterium that displays light-enhanced growth.</title>
        <authorList>
            <person name="Maresca J.A."/>
            <person name="Hempel P."/>
            <person name="Shevchenko O."/>
            <person name="Miller K.J."/>
            <person name="Hahn M.W."/>
        </authorList>
    </citation>
    <scope>NUCLEOTIDE SEQUENCE [LARGE SCALE GENOMIC DNA]</scope>
    <source>
        <strain evidence="1 2">MWH-Mo1</strain>
    </source>
</reference>
<dbReference type="KEGG" id="aum:AURMO_01678"/>
<dbReference type="OrthoDB" id="34459at2"/>
<keyword evidence="2" id="KW-1185">Reference proteome</keyword>